<gene>
    <name evidence="1" type="ORF">SVIM_LOCUS446747</name>
</gene>
<dbReference type="EMBL" id="CAADRP010002052">
    <property type="protein sequence ID" value="VFU60282.1"/>
    <property type="molecule type" value="Genomic_DNA"/>
</dbReference>
<dbReference type="AlphaFoldDB" id="A0A6N2N0M5"/>
<reference evidence="1" key="1">
    <citation type="submission" date="2019-03" db="EMBL/GenBank/DDBJ databases">
        <authorList>
            <person name="Mank J."/>
            <person name="Almeida P."/>
        </authorList>
    </citation>
    <scope>NUCLEOTIDE SEQUENCE</scope>
    <source>
        <strain evidence="1">78183</strain>
    </source>
</reference>
<name>A0A6N2N0M5_SALVM</name>
<organism evidence="1">
    <name type="scientific">Salix viminalis</name>
    <name type="common">Common osier</name>
    <name type="synonym">Basket willow</name>
    <dbReference type="NCBI Taxonomy" id="40686"/>
    <lineage>
        <taxon>Eukaryota</taxon>
        <taxon>Viridiplantae</taxon>
        <taxon>Streptophyta</taxon>
        <taxon>Embryophyta</taxon>
        <taxon>Tracheophyta</taxon>
        <taxon>Spermatophyta</taxon>
        <taxon>Magnoliopsida</taxon>
        <taxon>eudicotyledons</taxon>
        <taxon>Gunneridae</taxon>
        <taxon>Pentapetalae</taxon>
        <taxon>rosids</taxon>
        <taxon>fabids</taxon>
        <taxon>Malpighiales</taxon>
        <taxon>Salicaceae</taxon>
        <taxon>Saliceae</taxon>
        <taxon>Salix</taxon>
    </lineage>
</organism>
<accession>A0A6N2N0M5</accession>
<sequence length="111" mass="12743">MKKCLPKESPNLKCLLASPFLIVRAVRLNSPSQIISDRISSRRACTVKQAHRCNNQEPDSETQSASHFLTSKNQCLRSTYNLLTDTLISETKNEGVYKYIVFQKYVFTENR</sequence>
<protein>
    <submittedName>
        <fullName evidence="1">Uncharacterized protein</fullName>
    </submittedName>
</protein>
<proteinExistence type="predicted"/>
<evidence type="ECO:0000313" key="1">
    <source>
        <dbReference type="EMBL" id="VFU60282.1"/>
    </source>
</evidence>